<keyword evidence="2" id="KW-0012">Acyltransferase</keyword>
<evidence type="ECO:0000256" key="1">
    <source>
        <dbReference type="ARBA" id="ARBA00022679"/>
    </source>
</evidence>
<reference evidence="4" key="1">
    <citation type="journal article" date="2024" name="IScience">
        <title>Strigolactones Initiate the Formation of Haustorium-like Structures in Castilleja.</title>
        <authorList>
            <person name="Buerger M."/>
            <person name="Peterson D."/>
            <person name="Chory J."/>
        </authorList>
    </citation>
    <scope>NUCLEOTIDE SEQUENCE [LARGE SCALE GENOMIC DNA]</scope>
</reference>
<dbReference type="Gene3D" id="3.30.559.10">
    <property type="entry name" value="Chloramphenicol acetyltransferase-like domain"/>
    <property type="match status" value="2"/>
</dbReference>
<evidence type="ECO:0000256" key="2">
    <source>
        <dbReference type="ARBA" id="ARBA00023315"/>
    </source>
</evidence>
<name>A0ABD3DUK6_9LAMI</name>
<keyword evidence="4" id="KW-1185">Reference proteome</keyword>
<comment type="caution">
    <text evidence="3">The sequence shown here is derived from an EMBL/GenBank/DDBJ whole genome shotgun (WGS) entry which is preliminary data.</text>
</comment>
<dbReference type="EMBL" id="JAVIJP010000013">
    <property type="protein sequence ID" value="KAL3645421.1"/>
    <property type="molecule type" value="Genomic_DNA"/>
</dbReference>
<dbReference type="GO" id="GO:0016747">
    <property type="term" value="F:acyltransferase activity, transferring groups other than amino-acyl groups"/>
    <property type="evidence" value="ECO:0007669"/>
    <property type="project" value="UniProtKB-ARBA"/>
</dbReference>
<evidence type="ECO:0000313" key="3">
    <source>
        <dbReference type="EMBL" id="KAL3645421.1"/>
    </source>
</evidence>
<accession>A0ABD3DUK6</accession>
<evidence type="ECO:0000313" key="4">
    <source>
        <dbReference type="Proteomes" id="UP001632038"/>
    </source>
</evidence>
<dbReference type="Proteomes" id="UP001632038">
    <property type="component" value="Unassembled WGS sequence"/>
</dbReference>
<dbReference type="AlphaFoldDB" id="A0ABD3DUK6"/>
<sequence length="450" mass="49971">MTTITTVVETSQVPPPPTTAALSLPLSYFDIIWIPFHPIRRLLFYNHPCSNSHFFETIIPKLKQSLSLALEHFLPLSGNLIYPSNSDQKPLFRYLPGDSVQLAIAVSGSDFDSLVANHARNADQFYDFIPETPAIKNEPDYKIIPVFALKVTLFPDHGICIGYSNHHSIGDASSIFSFMKTWSSIAKIGESDKSDSPVFDRTIINDPLGIDSIFWKTVKEIPFLSSSFHLPTNRVRATFTLHPSDIQKLKQIVLTKKPELVQVSSFVVTVSFVWSCMKRAGVEVGEKIGENVPSEEMFVYTVDVRGRTDPAVPGNYFGNCLAYGKVCLEREELVGDGGFVKAAEAIAKSIKNKVNKKGELLKGAENWVSEWGEYMKRRIVGVSGSPRFDLYGLDFGWGRARKLEVVSIDAESYSMSLCKSNGSDGGLEIGLSLPKDMMRAFEAMFDEGLA</sequence>
<proteinExistence type="predicted"/>
<keyword evidence="1" id="KW-0808">Transferase</keyword>
<gene>
    <name evidence="3" type="ORF">CASFOL_010601</name>
</gene>
<dbReference type="Pfam" id="PF02458">
    <property type="entry name" value="Transferase"/>
    <property type="match status" value="1"/>
</dbReference>
<dbReference type="PANTHER" id="PTHR31625">
    <property type="match status" value="1"/>
</dbReference>
<protein>
    <submittedName>
        <fullName evidence="3">Uncharacterized protein</fullName>
    </submittedName>
</protein>
<dbReference type="InterPro" id="IPR023213">
    <property type="entry name" value="CAT-like_dom_sf"/>
</dbReference>
<organism evidence="3 4">
    <name type="scientific">Castilleja foliolosa</name>
    <dbReference type="NCBI Taxonomy" id="1961234"/>
    <lineage>
        <taxon>Eukaryota</taxon>
        <taxon>Viridiplantae</taxon>
        <taxon>Streptophyta</taxon>
        <taxon>Embryophyta</taxon>
        <taxon>Tracheophyta</taxon>
        <taxon>Spermatophyta</taxon>
        <taxon>Magnoliopsida</taxon>
        <taxon>eudicotyledons</taxon>
        <taxon>Gunneridae</taxon>
        <taxon>Pentapetalae</taxon>
        <taxon>asterids</taxon>
        <taxon>lamiids</taxon>
        <taxon>Lamiales</taxon>
        <taxon>Orobanchaceae</taxon>
        <taxon>Pedicularideae</taxon>
        <taxon>Castillejinae</taxon>
        <taxon>Castilleja</taxon>
    </lineage>
</organism>
<dbReference type="InterPro" id="IPR051504">
    <property type="entry name" value="Plant_metabolite_acyltrans"/>
</dbReference>